<feature type="region of interest" description="Disordered" evidence="14">
    <location>
        <begin position="1739"/>
        <end position="1839"/>
    </location>
</feature>
<dbReference type="Proteomes" id="UP001205998">
    <property type="component" value="Unassembled WGS sequence"/>
</dbReference>
<feature type="compositionally biased region" description="Low complexity" evidence="14">
    <location>
        <begin position="370"/>
        <end position="383"/>
    </location>
</feature>
<dbReference type="PROSITE" id="PS50102">
    <property type="entry name" value="RRM"/>
    <property type="match status" value="1"/>
</dbReference>
<evidence type="ECO:0000256" key="6">
    <source>
        <dbReference type="ARBA" id="ARBA00022691"/>
    </source>
</evidence>
<feature type="compositionally biased region" description="Low complexity" evidence="14">
    <location>
        <begin position="496"/>
        <end position="506"/>
    </location>
</feature>
<dbReference type="SUPFAM" id="SSF54928">
    <property type="entry name" value="RNA-binding domain, RBD"/>
    <property type="match status" value="1"/>
</dbReference>
<feature type="compositionally biased region" description="Low complexity" evidence="14">
    <location>
        <begin position="835"/>
        <end position="861"/>
    </location>
</feature>
<dbReference type="SMART" id="SM00360">
    <property type="entry name" value="RRM"/>
    <property type="match status" value="1"/>
</dbReference>
<feature type="compositionally biased region" description="Polar residues" evidence="14">
    <location>
        <begin position="659"/>
        <end position="671"/>
    </location>
</feature>
<feature type="compositionally biased region" description="Basic and acidic residues" evidence="14">
    <location>
        <begin position="1356"/>
        <end position="1373"/>
    </location>
</feature>
<feature type="compositionally biased region" description="Acidic residues" evidence="14">
    <location>
        <begin position="1249"/>
        <end position="1288"/>
    </location>
</feature>
<dbReference type="InterPro" id="IPR003616">
    <property type="entry name" value="Post-SET_dom"/>
</dbReference>
<feature type="compositionally biased region" description="Basic and acidic residues" evidence="14">
    <location>
        <begin position="1222"/>
        <end position="1231"/>
    </location>
</feature>
<feature type="region of interest" description="Disordered" evidence="14">
    <location>
        <begin position="370"/>
        <end position="675"/>
    </location>
</feature>
<evidence type="ECO:0000256" key="3">
    <source>
        <dbReference type="ARBA" id="ARBA00022454"/>
    </source>
</evidence>
<dbReference type="Gene3D" id="3.30.70.330">
    <property type="match status" value="1"/>
</dbReference>
<feature type="compositionally biased region" description="Polar residues" evidence="14">
    <location>
        <begin position="805"/>
        <end position="817"/>
    </location>
</feature>
<evidence type="ECO:0000313" key="18">
    <source>
        <dbReference type="EMBL" id="KAI5615019.1"/>
    </source>
</evidence>
<evidence type="ECO:0000256" key="8">
    <source>
        <dbReference type="ARBA" id="ARBA00022884"/>
    </source>
</evidence>
<evidence type="ECO:0000259" key="15">
    <source>
        <dbReference type="PROSITE" id="PS50102"/>
    </source>
</evidence>
<feature type="compositionally biased region" description="Basic residues" evidence="14">
    <location>
        <begin position="458"/>
        <end position="475"/>
    </location>
</feature>
<feature type="region of interest" description="Disordered" evidence="14">
    <location>
        <begin position="1638"/>
        <end position="1657"/>
    </location>
</feature>
<keyword evidence="19" id="KW-1185">Reference proteome</keyword>
<dbReference type="FunFam" id="2.170.270.10:FF:000010">
    <property type="entry name" value="Histone-lysine N-methyltransferase"/>
    <property type="match status" value="1"/>
</dbReference>
<proteinExistence type="predicted"/>
<feature type="compositionally biased region" description="Basic and acidic residues" evidence="14">
    <location>
        <begin position="1796"/>
        <end position="1811"/>
    </location>
</feature>
<evidence type="ECO:0000256" key="10">
    <source>
        <dbReference type="ARBA" id="ARBA00023159"/>
    </source>
</evidence>
<feature type="compositionally biased region" description="Basic residues" evidence="14">
    <location>
        <begin position="1235"/>
        <end position="1244"/>
    </location>
</feature>
<dbReference type="GO" id="GO:0048188">
    <property type="term" value="C:Set1C/COMPASS complex"/>
    <property type="evidence" value="ECO:0007669"/>
    <property type="project" value="InterPro"/>
</dbReference>
<feature type="compositionally biased region" description="Basic and acidic residues" evidence="14">
    <location>
        <begin position="709"/>
        <end position="739"/>
    </location>
</feature>
<name>A0AAD5AE39_SILAS</name>
<feature type="region of interest" description="Disordered" evidence="14">
    <location>
        <begin position="191"/>
        <end position="358"/>
    </location>
</feature>
<keyword evidence="11" id="KW-0804">Transcription</keyword>
<sequence length="2171" mass="239751">MDPDSGADTQRTLSLQWKSYKLLQDPAIRRVAQKIYRYDGIHFSVPDSGFPPVGELRDPRPRRIWSRHTEMLLPLPKFKLDEYYVGPIPLKEVTFARLNDNIKEPFLLEMCTKFGEVEEMEILFHPKTRKHLGLARVLFTSTRGAKDTVKHLHNTSVMGNIVHAQLDIKGQQRMKYYDLIVSGSYTPQTVPTGGKALSEKFQPPAPAQPDTSSDIRRKLSTDQVPVPPLGSTTPCSVDTGFTEQRLDTPPSSLGGPYTPGSSCSSQGGGTPYTSRSGTPFSQDSGYSGGRHGAYSGGPVGGGFPAQDMLPSSSCSSSAVSSSSGFKSRYYDESHGVPPQDPAAFHRGRPGFPPPPPLPCYPPYQNAGAAAMHMPPHMPPSGSMYEAPPVGERERDRDRDRGQRDRDRERDPGRYGVPRRSSYHHQQDVNSSSKYSHHSHREERDGRSYRRDGSASREHGRHRNHHHSHNHHGRRRDSRDRDRDFTNNTDPRYRGHSSSSQRSSNSMSPPPASYGGFNTSKEPPSNDTPSSSRLEPSPSFRSGERAGGSGDNDYQSHHAPLHPPPPPPPPPLPPASVIAAAVAETLSSLDFGQDSPVREDQWSKPKRRPSTPPQPPRTPPPTSPPLASIPSSSTSPSSTSLPHHHPSSTASLSPPHTQRDSSSPEPDSTNESLPFVHHCSSLDSRIEMLLKEQKSKFSFLASDDEDEEKKDDGGARKQRGEEAGDREMGGGQQRRTDGRNRVRKQTAPPPAAGAGGADGRKSPMDMASSVASISGLLSEPSQGQQVLVKEEHTASDTKVTGAHTPPTFNGERQSSPHSSGEDMEISDEDDGEGGITTVTQHHASSSSSPVPSSQSALPSQSADPTSGSPPDSTQHFGASMPLPPMPSYPPPLPPPPPPGFSLQPPPPPLSHMELHPEYPMPPHLYDYANSVELMSQYAGTSFQMQAHMLSRLHQMREKHTPGSDYPTSYHIHSLPPPPHTPHPHHPYMDQDGAAGNHYDQDHRYMPPHMSTYPYPDPHAAQIPPHHPHAMPPPPHSPWPPHVLPQHYPSHYPPPAYGAVPSVDDEQYTMPMMGQNPHEATVQLVLSALIDEMKNIMQRDLNRKMVENVAFGTFDEWWERKERKAKPFQTAMRAVSVVRDEEKKEEKISSRPREPLMSLVDWAKSGGMEGFSLRGALRLPSFKVKRKEPQELAEDASLKRVRPSTPADEEDEDSYQGKVSDGASRPEETRAAERNVVQRRKRPKPRKPYELDSEGEETSDESSSEKEEDEDSEKDGSEDEALSADSDDESLSSSSGSLSSSSSSSSSSSDEDDEEEPERADESEALDTMDESTMDSVAMAKDKEKTRVGESPAVAVTEVKEEDRVAPVVSADHRPPSPPGPRPSSPILPPLKKRRKTVSFTTEESETKPSIHVPSAPLSPSPTSTPSPSLLLSPVKSHPPDQLISSSPTTVTPTSTSKPAPMLRPFASRPTKPVPPAASPTSVLTVPPTSVLTVPPPVRSLRPEEPRKRSPSPQTTPAKSPSRRGKESPRTPPTPVCLTVQNLPLDHASLVRVAYEDPAPLPPTPNQKGRPRGRPRIANTAAFSTPLLLEEDEYDDIDEEELLEQRMKLREQLGVSSLLQLASTPDLSVLAHVAAEMDEDVDSEETETSDEAEEHKLVGEEETRLVSLDLGGMFVLQEHNYFKSPPFLVTPLSPASSAGQKRTKQDAALMLPTDFHQHCVQEAPEEVIGESQAETPEACGVGLVGDEAGDSADVQVLSPVSKRRGTFKKEESLEKGKSKKRTRKDKENVEVLPASKKQKQDHSKKQRKGKLEDLVQEEEVDVEQLETADLSSSTSDSVDSDFGLDEQIGFERDEEAGVTPSTQRKSSLVPPPLVAQLLYKHRSEFEQMTILYDIWNTGLDQEDMRLLKVTYEKLLQDDHNLDWLNDTHWVPHTITNIPNPRRKKKAAGGQLRQHVTGCARSEGYYAISRKEKDVYLDLDLPEALQEAMDYDVAGSNRVLSERRSEQRRLLSAIGTPAVMDSDLLKLNQLKFRKKKLRFGRSRIHEWGLFAMEPIAADEMVIEYVGQNIRQMVADNREKRYAQEGIGSSYLFRVDHDTIIDATKCGNLARFINHCCTPNCYAKVITIESQKKIVIYSKQSIAVNEEITYDYKFPIEENKIPCLCGTENCRGTLN</sequence>
<dbReference type="Pfam" id="PF00076">
    <property type="entry name" value="RRM_1"/>
    <property type="match status" value="1"/>
</dbReference>
<dbReference type="GO" id="GO:0005694">
    <property type="term" value="C:chromosome"/>
    <property type="evidence" value="ECO:0007669"/>
    <property type="project" value="UniProtKB-SubCell"/>
</dbReference>
<comment type="subcellular location">
    <subcellularLocation>
        <location evidence="2">Chromosome</location>
    </subcellularLocation>
    <subcellularLocation>
        <location evidence="1">Nucleus</location>
    </subcellularLocation>
</comment>
<feature type="compositionally biased region" description="Basic and acidic residues" evidence="14">
    <location>
        <begin position="1765"/>
        <end position="1774"/>
    </location>
</feature>
<keyword evidence="5" id="KW-0808">Transferase</keyword>
<feature type="compositionally biased region" description="Pro residues" evidence="14">
    <location>
        <begin position="560"/>
        <end position="573"/>
    </location>
</feature>
<feature type="compositionally biased region" description="Pro residues" evidence="14">
    <location>
        <begin position="609"/>
        <end position="623"/>
    </location>
</feature>
<reference evidence="18" key="1">
    <citation type="submission" date="2018-07" db="EMBL/GenBank/DDBJ databases">
        <title>Comparative genomics of catfishes provides insights into carnivory and benthic adaptation.</title>
        <authorList>
            <person name="Zhang Y."/>
            <person name="Wang D."/>
            <person name="Peng Z."/>
            <person name="Zheng S."/>
            <person name="Shao F."/>
            <person name="Tao W."/>
        </authorList>
    </citation>
    <scope>NUCLEOTIDE SEQUENCE</scope>
    <source>
        <strain evidence="18">Chongqing</strain>
    </source>
</reference>
<feature type="domain" description="Post-SET" evidence="17">
    <location>
        <begin position="2155"/>
        <end position="2171"/>
    </location>
</feature>
<dbReference type="InterPro" id="IPR001214">
    <property type="entry name" value="SET_dom"/>
</dbReference>
<dbReference type="PROSITE" id="PS50868">
    <property type="entry name" value="POST_SET"/>
    <property type="match status" value="1"/>
</dbReference>
<feature type="domain" description="RRM" evidence="15">
    <location>
        <begin position="81"/>
        <end position="169"/>
    </location>
</feature>
<dbReference type="PANTHER" id="PTHR45814">
    <property type="entry name" value="HISTONE-LYSINE N-METHYLTRANSFERASE SETD1"/>
    <property type="match status" value="1"/>
</dbReference>
<feature type="compositionally biased region" description="Basic and acidic residues" evidence="14">
    <location>
        <begin position="439"/>
        <end position="457"/>
    </location>
</feature>
<feature type="region of interest" description="Disordered" evidence="14">
    <location>
        <begin position="1554"/>
        <end position="1582"/>
    </location>
</feature>
<dbReference type="SMART" id="SM00317">
    <property type="entry name" value="SET"/>
    <property type="match status" value="1"/>
</dbReference>
<dbReference type="GO" id="GO:0032259">
    <property type="term" value="P:methylation"/>
    <property type="evidence" value="ECO:0007669"/>
    <property type="project" value="UniProtKB-KW"/>
</dbReference>
<protein>
    <submittedName>
        <fullName evidence="18">Histone-lysine N-methyltransferase SETD1A isoform X2</fullName>
    </submittedName>
</protein>
<dbReference type="EMBL" id="MU556860">
    <property type="protein sequence ID" value="KAI5615019.1"/>
    <property type="molecule type" value="Genomic_DNA"/>
</dbReference>
<feature type="compositionally biased region" description="Polar residues" evidence="14">
    <location>
        <begin position="259"/>
        <end position="285"/>
    </location>
</feature>
<dbReference type="Pfam" id="PF00856">
    <property type="entry name" value="SET"/>
    <property type="match status" value="1"/>
</dbReference>
<feature type="compositionally biased region" description="Basic and acidic residues" evidence="14">
    <location>
        <begin position="390"/>
        <end position="412"/>
    </location>
</feature>
<keyword evidence="3" id="KW-0158">Chromosome</keyword>
<feature type="region of interest" description="Disordered" evidence="14">
    <location>
        <begin position="697"/>
        <end position="907"/>
    </location>
</feature>
<dbReference type="FunFam" id="3.30.70.330:FF:000178">
    <property type="entry name" value="Histone-lysine N-methyltransferase"/>
    <property type="match status" value="1"/>
</dbReference>
<evidence type="ECO:0000256" key="13">
    <source>
        <dbReference type="PROSITE-ProRule" id="PRU00176"/>
    </source>
</evidence>
<dbReference type="PANTHER" id="PTHR45814:SF3">
    <property type="entry name" value="HISTONE-LYSINE N-METHYLTRANSFERASE SETD1A"/>
    <property type="match status" value="1"/>
</dbReference>
<keyword evidence="8 13" id="KW-0694">RNA-binding</keyword>
<feature type="compositionally biased region" description="Acidic residues" evidence="14">
    <location>
        <begin position="820"/>
        <end position="831"/>
    </location>
</feature>
<dbReference type="CDD" id="cd19169">
    <property type="entry name" value="SET_SETD1"/>
    <property type="match status" value="1"/>
</dbReference>
<feature type="compositionally biased region" description="Pro residues" evidence="14">
    <location>
        <begin position="880"/>
        <end position="907"/>
    </location>
</feature>
<feature type="domain" description="SET" evidence="16">
    <location>
        <begin position="2032"/>
        <end position="2149"/>
    </location>
</feature>
<gene>
    <name evidence="18" type="ORF">C0J50_3404</name>
</gene>
<keyword evidence="7" id="KW-0156">Chromatin regulator</keyword>
<feature type="compositionally biased region" description="Acidic residues" evidence="14">
    <location>
        <begin position="1638"/>
        <end position="1650"/>
    </location>
</feature>
<evidence type="ECO:0000256" key="11">
    <source>
        <dbReference type="ARBA" id="ARBA00023163"/>
    </source>
</evidence>
<keyword evidence="12" id="KW-0539">Nucleus</keyword>
<dbReference type="InterPro" id="IPR046341">
    <property type="entry name" value="SET_dom_sf"/>
</dbReference>
<dbReference type="InterPro" id="IPR037841">
    <property type="entry name" value="SET_SETD1A/B"/>
</dbReference>
<dbReference type="InterPro" id="IPR044570">
    <property type="entry name" value="Set1-like"/>
</dbReference>
<feature type="compositionally biased region" description="Polar residues" evidence="14">
    <location>
        <begin position="862"/>
        <end position="875"/>
    </location>
</feature>
<feature type="compositionally biased region" description="Low complexity" evidence="14">
    <location>
        <begin position="1289"/>
        <end position="1306"/>
    </location>
</feature>
<feature type="compositionally biased region" description="Low complexity" evidence="14">
    <location>
        <begin position="1443"/>
        <end position="1455"/>
    </location>
</feature>
<keyword evidence="4" id="KW-0489">Methyltransferase</keyword>
<evidence type="ECO:0000256" key="14">
    <source>
        <dbReference type="SAM" id="MobiDB-lite"/>
    </source>
</evidence>
<evidence type="ECO:0000256" key="2">
    <source>
        <dbReference type="ARBA" id="ARBA00004286"/>
    </source>
</evidence>
<feature type="compositionally biased region" description="Low complexity" evidence="14">
    <location>
        <begin position="624"/>
        <end position="655"/>
    </location>
</feature>
<evidence type="ECO:0000256" key="5">
    <source>
        <dbReference type="ARBA" id="ARBA00022679"/>
    </source>
</evidence>
<dbReference type="GO" id="GO:0042800">
    <property type="term" value="F:histone H3K4 methyltransferase activity"/>
    <property type="evidence" value="ECO:0007669"/>
    <property type="project" value="InterPro"/>
</dbReference>
<dbReference type="InterPro" id="IPR034467">
    <property type="entry name" value="Set1A_RRM"/>
</dbReference>
<evidence type="ECO:0000256" key="4">
    <source>
        <dbReference type="ARBA" id="ARBA00022603"/>
    </source>
</evidence>
<keyword evidence="9" id="KW-0805">Transcription regulation</keyword>
<feature type="compositionally biased region" description="Acidic residues" evidence="14">
    <location>
        <begin position="1307"/>
        <end position="1331"/>
    </location>
</feature>
<feature type="compositionally biased region" description="Low complexity" evidence="14">
    <location>
        <begin position="311"/>
        <end position="327"/>
    </location>
</feature>
<dbReference type="InterPro" id="IPR024657">
    <property type="entry name" value="COMPASS_Set1_N-SET"/>
</dbReference>
<accession>A0AAD5AE39</accession>
<feature type="region of interest" description="Disordered" evidence="14">
    <location>
        <begin position="1186"/>
        <end position="1535"/>
    </location>
</feature>
<keyword evidence="6" id="KW-0949">S-adenosyl-L-methionine</keyword>
<feature type="compositionally biased region" description="Polar residues" evidence="14">
    <location>
        <begin position="515"/>
        <end position="533"/>
    </location>
</feature>
<dbReference type="SMART" id="SM01291">
    <property type="entry name" value="N-SET"/>
    <property type="match status" value="1"/>
</dbReference>
<evidence type="ECO:0000256" key="7">
    <source>
        <dbReference type="ARBA" id="ARBA00022853"/>
    </source>
</evidence>
<evidence type="ECO:0000256" key="9">
    <source>
        <dbReference type="ARBA" id="ARBA00023015"/>
    </source>
</evidence>
<dbReference type="GO" id="GO:0003723">
    <property type="term" value="F:RNA binding"/>
    <property type="evidence" value="ECO:0007669"/>
    <property type="project" value="UniProtKB-UniRule"/>
</dbReference>
<dbReference type="PROSITE" id="PS50280">
    <property type="entry name" value="SET"/>
    <property type="match status" value="1"/>
</dbReference>
<feature type="compositionally biased region" description="Acidic residues" evidence="14">
    <location>
        <begin position="1812"/>
        <end position="1824"/>
    </location>
</feature>
<organism evidence="18 19">
    <name type="scientific">Silurus asotus</name>
    <name type="common">Amur catfish</name>
    <name type="synonym">Parasilurus asotus</name>
    <dbReference type="NCBI Taxonomy" id="30991"/>
    <lineage>
        <taxon>Eukaryota</taxon>
        <taxon>Metazoa</taxon>
        <taxon>Chordata</taxon>
        <taxon>Craniata</taxon>
        <taxon>Vertebrata</taxon>
        <taxon>Euteleostomi</taxon>
        <taxon>Actinopterygii</taxon>
        <taxon>Neopterygii</taxon>
        <taxon>Teleostei</taxon>
        <taxon>Ostariophysi</taxon>
        <taxon>Siluriformes</taxon>
        <taxon>Siluridae</taxon>
        <taxon>Silurus</taxon>
    </lineage>
</organism>
<dbReference type="InterPro" id="IPR035979">
    <property type="entry name" value="RBD_domain_sf"/>
</dbReference>
<dbReference type="InterPro" id="IPR012677">
    <property type="entry name" value="Nucleotide-bd_a/b_plait_sf"/>
</dbReference>
<evidence type="ECO:0000259" key="17">
    <source>
        <dbReference type="PROSITE" id="PS50868"/>
    </source>
</evidence>
<dbReference type="CDD" id="cd12548">
    <property type="entry name" value="RRM_Set1A"/>
    <property type="match status" value="1"/>
</dbReference>
<dbReference type="SUPFAM" id="SSF82199">
    <property type="entry name" value="SET domain"/>
    <property type="match status" value="1"/>
</dbReference>
<feature type="compositionally biased region" description="Polar residues" evidence="14">
    <location>
        <begin position="230"/>
        <end position="242"/>
    </location>
</feature>
<evidence type="ECO:0000313" key="19">
    <source>
        <dbReference type="Proteomes" id="UP001205998"/>
    </source>
</evidence>
<feature type="compositionally biased region" description="Pro residues" evidence="14">
    <location>
        <begin position="1374"/>
        <end position="1387"/>
    </location>
</feature>
<dbReference type="InterPro" id="IPR000504">
    <property type="entry name" value="RRM_dom"/>
</dbReference>
<evidence type="ECO:0000256" key="12">
    <source>
        <dbReference type="ARBA" id="ARBA00023242"/>
    </source>
</evidence>
<dbReference type="Pfam" id="PF11764">
    <property type="entry name" value="N-SET"/>
    <property type="match status" value="1"/>
</dbReference>
<evidence type="ECO:0000259" key="16">
    <source>
        <dbReference type="PROSITE" id="PS50280"/>
    </source>
</evidence>
<evidence type="ECO:0000256" key="1">
    <source>
        <dbReference type="ARBA" id="ARBA00004123"/>
    </source>
</evidence>
<feature type="compositionally biased region" description="Gly residues" evidence="14">
    <location>
        <begin position="286"/>
        <end position="303"/>
    </location>
</feature>
<dbReference type="SMART" id="SM00508">
    <property type="entry name" value="PostSET"/>
    <property type="match status" value="1"/>
</dbReference>
<feature type="compositionally biased region" description="Low complexity" evidence="14">
    <location>
        <begin position="1477"/>
        <end position="1491"/>
    </location>
</feature>
<dbReference type="Gene3D" id="2.170.270.10">
    <property type="entry name" value="SET domain"/>
    <property type="match status" value="1"/>
</dbReference>
<comment type="caution">
    <text evidence="18">The sequence shown here is derived from an EMBL/GenBank/DDBJ whole genome shotgun (WGS) entry which is preliminary data.</text>
</comment>
<keyword evidence="10" id="KW-0010">Activator</keyword>